<feature type="transmembrane region" description="Helical" evidence="6">
    <location>
        <begin position="376"/>
        <end position="394"/>
    </location>
</feature>
<feature type="transmembrane region" description="Helical" evidence="6">
    <location>
        <begin position="262"/>
        <end position="286"/>
    </location>
</feature>
<gene>
    <name evidence="7" type="ORF">QGN17_03110</name>
</gene>
<feature type="transmembrane region" description="Helical" evidence="6">
    <location>
        <begin position="161"/>
        <end position="181"/>
    </location>
</feature>
<evidence type="ECO:0000313" key="8">
    <source>
        <dbReference type="Proteomes" id="UP001160625"/>
    </source>
</evidence>
<organism evidence="7 8">
    <name type="scientific">Sphingomonas oryzagri</name>
    <dbReference type="NCBI Taxonomy" id="3042314"/>
    <lineage>
        <taxon>Bacteria</taxon>
        <taxon>Pseudomonadati</taxon>
        <taxon>Pseudomonadota</taxon>
        <taxon>Alphaproteobacteria</taxon>
        <taxon>Sphingomonadales</taxon>
        <taxon>Sphingomonadaceae</taxon>
        <taxon>Sphingomonas</taxon>
    </lineage>
</organism>
<keyword evidence="3 6" id="KW-0812">Transmembrane</keyword>
<feature type="transmembrane region" description="Helical" evidence="6">
    <location>
        <begin position="307"/>
        <end position="327"/>
    </location>
</feature>
<comment type="caution">
    <text evidence="7">The sequence shown here is derived from an EMBL/GenBank/DDBJ whole genome shotgun (WGS) entry which is preliminary data.</text>
</comment>
<feature type="transmembrane region" description="Helical" evidence="6">
    <location>
        <begin position="23"/>
        <end position="44"/>
    </location>
</feature>
<evidence type="ECO:0000256" key="5">
    <source>
        <dbReference type="ARBA" id="ARBA00023136"/>
    </source>
</evidence>
<protein>
    <submittedName>
        <fullName evidence="7">Cytosine permease</fullName>
    </submittedName>
</protein>
<dbReference type="Pfam" id="PF02133">
    <property type="entry name" value="Transp_cyt_pur"/>
    <property type="match status" value="1"/>
</dbReference>
<evidence type="ECO:0000256" key="2">
    <source>
        <dbReference type="ARBA" id="ARBA00008974"/>
    </source>
</evidence>
<reference evidence="7" key="1">
    <citation type="submission" date="2023-04" db="EMBL/GenBank/DDBJ databases">
        <title>Sphingomonas sp. MAHUQ-71 isolated from rice field.</title>
        <authorList>
            <person name="Huq M.A."/>
        </authorList>
    </citation>
    <scope>NUCLEOTIDE SEQUENCE</scope>
    <source>
        <strain evidence="7">MAHUQ-71</strain>
    </source>
</reference>
<proteinExistence type="inferred from homology"/>
<dbReference type="PANTHER" id="PTHR30569">
    <property type="entry name" value="CYTOSINE TRANSPORTER CODB"/>
    <property type="match status" value="1"/>
</dbReference>
<feature type="transmembrane region" description="Helical" evidence="6">
    <location>
        <begin position="97"/>
        <end position="124"/>
    </location>
</feature>
<dbReference type="InterPro" id="IPR001248">
    <property type="entry name" value="Pur-cyt_permease"/>
</dbReference>
<evidence type="ECO:0000256" key="6">
    <source>
        <dbReference type="SAM" id="Phobius"/>
    </source>
</evidence>
<dbReference type="InterPro" id="IPR030191">
    <property type="entry name" value="CodB"/>
</dbReference>
<dbReference type="Gene3D" id="1.10.4160.10">
    <property type="entry name" value="Hydantoin permease"/>
    <property type="match status" value="1"/>
</dbReference>
<keyword evidence="5 6" id="KW-0472">Membrane</keyword>
<dbReference type="Proteomes" id="UP001160625">
    <property type="component" value="Unassembled WGS sequence"/>
</dbReference>
<evidence type="ECO:0000313" key="7">
    <source>
        <dbReference type="EMBL" id="MDH7637711.1"/>
    </source>
</evidence>
<dbReference type="PANTHER" id="PTHR30569:SF0">
    <property type="entry name" value="CYTOSINE PERMEASE"/>
    <property type="match status" value="1"/>
</dbReference>
<evidence type="ECO:0000256" key="1">
    <source>
        <dbReference type="ARBA" id="ARBA00004141"/>
    </source>
</evidence>
<comment type="similarity">
    <text evidence="2">Belongs to the purine-cytosine permease (2.A.39) family.</text>
</comment>
<feature type="transmembrane region" description="Helical" evidence="6">
    <location>
        <begin position="333"/>
        <end position="356"/>
    </location>
</feature>
<sequence>MAESAADQYANGPLPEHLTVPGWRIAVIVSSFAVALPAFLNGAYTGLALGFWNAVLIAIAAGLILSAGGTLTSIISVRTRLTTYLLVQRSFGRFGAALVNIVIAFVLFGWFGVNVSFFGSAMAAAAKQIYGIEGHFTAYVIGGSVLMTASTVFGFRTLDKLAVVTVPLLGVVMLAVCVAALRRNGIVLHASSHPPEPMTFGVALSALVGGNMATVATMPDLSRYIHTRRGAVSSMLLSFPLATPVMMIASALPALATGETDIMALIVGLGFGVAALAALVLSSWIINASNLYSAGLSLSATFPTVRSWVFILLGGVIGASFALAGIIDAFIPFLLFLGVIIPPIAAIYVIDGFTLFRTTDPAASIRELPAFRWPAVGTWIGSVALVLAASHLGVTVTGVPMFDATIVAAVGYAIVLRLARGHASARLAPANG</sequence>
<dbReference type="EMBL" id="JARYGZ010000001">
    <property type="protein sequence ID" value="MDH7637711.1"/>
    <property type="molecule type" value="Genomic_DNA"/>
</dbReference>
<evidence type="ECO:0000256" key="4">
    <source>
        <dbReference type="ARBA" id="ARBA00022989"/>
    </source>
</evidence>
<feature type="transmembrane region" description="Helical" evidence="6">
    <location>
        <begin position="136"/>
        <end position="155"/>
    </location>
</feature>
<feature type="transmembrane region" description="Helical" evidence="6">
    <location>
        <begin position="400"/>
        <end position="419"/>
    </location>
</feature>
<evidence type="ECO:0000256" key="3">
    <source>
        <dbReference type="ARBA" id="ARBA00022692"/>
    </source>
</evidence>
<keyword evidence="8" id="KW-1185">Reference proteome</keyword>
<accession>A0ABT6MXI9</accession>
<dbReference type="RefSeq" id="WP_281043053.1">
    <property type="nucleotide sequence ID" value="NZ_JARYGZ010000001.1"/>
</dbReference>
<feature type="transmembrane region" description="Helical" evidence="6">
    <location>
        <begin position="231"/>
        <end position="256"/>
    </location>
</feature>
<name>A0ABT6MXI9_9SPHN</name>
<comment type="subcellular location">
    <subcellularLocation>
        <location evidence="1">Membrane</location>
        <topology evidence="1">Multi-pass membrane protein</topology>
    </subcellularLocation>
</comment>
<keyword evidence="4 6" id="KW-1133">Transmembrane helix</keyword>
<feature type="transmembrane region" description="Helical" evidence="6">
    <location>
        <begin position="51"/>
        <end position="77"/>
    </location>
</feature>